<dbReference type="GeneID" id="17298919"/>
<feature type="domain" description="Plastocyanin-like" evidence="7">
    <location>
        <begin position="218"/>
        <end position="289"/>
    </location>
</feature>
<dbReference type="eggNOG" id="KOG1263">
    <property type="taxonomic scope" value="Eukaryota"/>
</dbReference>
<reference evidence="10 12" key="1">
    <citation type="journal article" date="2012" name="Nature">
        <title>Algal genomes reveal evolutionary mosaicism and the fate of nucleomorphs.</title>
        <authorList>
            <consortium name="DOE Joint Genome Institute"/>
            <person name="Curtis B.A."/>
            <person name="Tanifuji G."/>
            <person name="Burki F."/>
            <person name="Gruber A."/>
            <person name="Irimia M."/>
            <person name="Maruyama S."/>
            <person name="Arias M.C."/>
            <person name="Ball S.G."/>
            <person name="Gile G.H."/>
            <person name="Hirakawa Y."/>
            <person name="Hopkins J.F."/>
            <person name="Kuo A."/>
            <person name="Rensing S.A."/>
            <person name="Schmutz J."/>
            <person name="Symeonidi A."/>
            <person name="Elias M."/>
            <person name="Eveleigh R.J."/>
            <person name="Herman E.K."/>
            <person name="Klute M.J."/>
            <person name="Nakayama T."/>
            <person name="Obornik M."/>
            <person name="Reyes-Prieto A."/>
            <person name="Armbrust E.V."/>
            <person name="Aves S.J."/>
            <person name="Beiko R.G."/>
            <person name="Coutinho P."/>
            <person name="Dacks J.B."/>
            <person name="Durnford D.G."/>
            <person name="Fast N.M."/>
            <person name="Green B.R."/>
            <person name="Grisdale C.J."/>
            <person name="Hempel F."/>
            <person name="Henrissat B."/>
            <person name="Hoppner M.P."/>
            <person name="Ishida K."/>
            <person name="Kim E."/>
            <person name="Koreny L."/>
            <person name="Kroth P.G."/>
            <person name="Liu Y."/>
            <person name="Malik S.B."/>
            <person name="Maier U.G."/>
            <person name="McRose D."/>
            <person name="Mock T."/>
            <person name="Neilson J.A."/>
            <person name="Onodera N.T."/>
            <person name="Poole A.M."/>
            <person name="Pritham E.J."/>
            <person name="Richards T.A."/>
            <person name="Rocap G."/>
            <person name="Roy S.W."/>
            <person name="Sarai C."/>
            <person name="Schaack S."/>
            <person name="Shirato S."/>
            <person name="Slamovits C.H."/>
            <person name="Spencer D.F."/>
            <person name="Suzuki S."/>
            <person name="Worden A.Z."/>
            <person name="Zauner S."/>
            <person name="Barry K."/>
            <person name="Bell C."/>
            <person name="Bharti A.K."/>
            <person name="Crow J.A."/>
            <person name="Grimwood J."/>
            <person name="Kramer R."/>
            <person name="Lindquist E."/>
            <person name="Lucas S."/>
            <person name="Salamov A."/>
            <person name="McFadden G.I."/>
            <person name="Lane C.E."/>
            <person name="Keeling P.J."/>
            <person name="Gray M.W."/>
            <person name="Grigoriev I.V."/>
            <person name="Archibald J.M."/>
        </authorList>
    </citation>
    <scope>NUCLEOTIDE SEQUENCE</scope>
    <source>
        <strain evidence="10 12">CCMP2712</strain>
    </source>
</reference>
<dbReference type="RefSeq" id="XP_005829213.1">
    <property type="nucleotide sequence ID" value="XM_005829156.1"/>
</dbReference>
<evidence type="ECO:0000313" key="12">
    <source>
        <dbReference type="Proteomes" id="UP000011087"/>
    </source>
</evidence>
<accession>L1J124</accession>
<keyword evidence="6" id="KW-1133">Transmembrane helix</keyword>
<dbReference type="HOGENOM" id="CLU_453048_0_0_1"/>
<dbReference type="SUPFAM" id="SSF49503">
    <property type="entry name" value="Cupredoxins"/>
    <property type="match status" value="3"/>
</dbReference>
<dbReference type="InterPro" id="IPR008972">
    <property type="entry name" value="Cupredoxin"/>
</dbReference>
<dbReference type="InterPro" id="IPR001117">
    <property type="entry name" value="Cu-oxidase_2nd"/>
</dbReference>
<evidence type="ECO:0000313" key="10">
    <source>
        <dbReference type="EMBL" id="EKX42233.1"/>
    </source>
</evidence>
<keyword evidence="4" id="KW-0186">Copper</keyword>
<dbReference type="Gene3D" id="2.60.40.420">
    <property type="entry name" value="Cupredoxins - blue copper proteins"/>
    <property type="match status" value="3"/>
</dbReference>
<keyword evidence="3" id="KW-0560">Oxidoreductase</keyword>
<dbReference type="PROSITE" id="PS00079">
    <property type="entry name" value="MULTICOPPER_OXIDASE1"/>
    <property type="match status" value="1"/>
</dbReference>
<dbReference type="EnsemblProtists" id="EKX42233">
    <property type="protein sequence ID" value="EKX42233"/>
    <property type="gene ID" value="GUITHDRAFT_141431"/>
</dbReference>
<feature type="domain" description="Plastocyanin-like" evidence="8">
    <location>
        <begin position="397"/>
        <end position="497"/>
    </location>
</feature>
<evidence type="ECO:0000256" key="1">
    <source>
        <dbReference type="ARBA" id="ARBA00010609"/>
    </source>
</evidence>
<dbReference type="EMBL" id="JH993018">
    <property type="protein sequence ID" value="EKX42233.1"/>
    <property type="molecule type" value="Genomic_DNA"/>
</dbReference>
<feature type="compositionally biased region" description="Basic residues" evidence="5">
    <location>
        <begin position="555"/>
        <end position="567"/>
    </location>
</feature>
<sequence>MRGKFVAVLLVGMVMSEPRRVILRRYEESLQISGSALSLVGGVETLLLDEGEKFDVEYVNQLHENTIVHAHGLNPASYKTGQDGFPLVEDWLIPADRAKHVVFDINQTGTFFMHSHYGMQHAKGLALPIIIRERNFPSSLGIVHGHLNDAEDFILMLEDWCPYTMMRTSDEKCSLNSPDSALAQMKLMWTSVPKLIQASFQTCEAPVDESHVKYERHTINRKQEFQTEMSTAETYARLRLINGGSMTNYRIHCPKGSKIVQVDGNWVVPYSCDKLWISVGQRYDLLVQKSTEITLLAIAESFNRVPNMNDVAIFRALFANSTSPRTSLPLALNATGRADDELDFRLRRVQEAPMDYSGAENISIRLSGKHGYMSINGSSLIPPGPSDPDFTCVGEPRIFRLQRGKKYCFTLVNSNGDSHSFHMHGHDFVTLETSDGEIPYMHGLNSPVFRDTVLVPGGNCARRKICFEASNPGGGVWPFHCHMSFHLSAGMLLLLAYEDSVKSDTNLIDVCNHKSIQFWNKAKPYFAGGLLAMIFLFSVYLAFQRKGLNEGGRIAKGRKNSRHRKPNKPHEVFTGQKSNQSQKSREERDELITGHLPGLRSMV</sequence>
<gene>
    <name evidence="10" type="ORF">GUITHDRAFT_141431</name>
</gene>
<dbReference type="InterPro" id="IPR011707">
    <property type="entry name" value="Cu-oxidase-like_N"/>
</dbReference>
<keyword evidence="2" id="KW-0479">Metal-binding</keyword>
<dbReference type="GO" id="GO:0005507">
    <property type="term" value="F:copper ion binding"/>
    <property type="evidence" value="ECO:0007669"/>
    <property type="project" value="InterPro"/>
</dbReference>
<feature type="transmembrane region" description="Helical" evidence="6">
    <location>
        <begin position="525"/>
        <end position="543"/>
    </location>
</feature>
<evidence type="ECO:0000256" key="4">
    <source>
        <dbReference type="ARBA" id="ARBA00023008"/>
    </source>
</evidence>
<evidence type="ECO:0000256" key="2">
    <source>
        <dbReference type="ARBA" id="ARBA00022723"/>
    </source>
</evidence>
<evidence type="ECO:0000259" key="7">
    <source>
        <dbReference type="Pfam" id="PF00394"/>
    </source>
</evidence>
<protein>
    <recommendedName>
        <fullName evidence="13">Plastocyanin-like domain-containing protein</fullName>
    </recommendedName>
</protein>
<dbReference type="CDD" id="cd04207">
    <property type="entry name" value="CuRO_3_LCC_like"/>
    <property type="match status" value="1"/>
</dbReference>
<proteinExistence type="inferred from homology"/>
<dbReference type="InterPro" id="IPR011706">
    <property type="entry name" value="Cu-oxidase_C"/>
</dbReference>
<keyword evidence="6" id="KW-0472">Membrane</keyword>
<dbReference type="AlphaFoldDB" id="L1J124"/>
<evidence type="ECO:0008006" key="13">
    <source>
        <dbReference type="Google" id="ProtNLM"/>
    </source>
</evidence>
<keyword evidence="12" id="KW-1185">Reference proteome</keyword>
<feature type="region of interest" description="Disordered" evidence="5">
    <location>
        <begin position="552"/>
        <end position="603"/>
    </location>
</feature>
<dbReference type="Pfam" id="PF00394">
    <property type="entry name" value="Cu-oxidase"/>
    <property type="match status" value="1"/>
</dbReference>
<dbReference type="KEGG" id="gtt:GUITHDRAFT_141431"/>
<dbReference type="InterPro" id="IPR045087">
    <property type="entry name" value="Cu-oxidase_fam"/>
</dbReference>
<evidence type="ECO:0000259" key="9">
    <source>
        <dbReference type="Pfam" id="PF07732"/>
    </source>
</evidence>
<dbReference type="Pfam" id="PF07732">
    <property type="entry name" value="Cu-oxidase_3"/>
    <property type="match status" value="1"/>
</dbReference>
<name>L1J124_GUITC</name>
<comment type="similarity">
    <text evidence="1">Belongs to the multicopper oxidase family.</text>
</comment>
<feature type="domain" description="Plastocyanin-like" evidence="9">
    <location>
        <begin position="45"/>
        <end position="134"/>
    </location>
</feature>
<dbReference type="OMA" id="WHSHTEH"/>
<dbReference type="InterPro" id="IPR002355">
    <property type="entry name" value="Cu_oxidase_Cu_BS"/>
</dbReference>
<evidence type="ECO:0000313" key="11">
    <source>
        <dbReference type="EnsemblProtists" id="EKX42233"/>
    </source>
</evidence>
<dbReference type="PANTHER" id="PTHR11709">
    <property type="entry name" value="MULTI-COPPER OXIDASE"/>
    <property type="match status" value="1"/>
</dbReference>
<dbReference type="Pfam" id="PF07731">
    <property type="entry name" value="Cu-oxidase_2"/>
    <property type="match status" value="1"/>
</dbReference>
<dbReference type="STRING" id="905079.L1J124"/>
<dbReference type="OrthoDB" id="2121828at2759"/>
<dbReference type="PaxDb" id="55529-EKX42233"/>
<organism evidence="10">
    <name type="scientific">Guillardia theta (strain CCMP2712)</name>
    <name type="common">Cryptophyte</name>
    <dbReference type="NCBI Taxonomy" id="905079"/>
    <lineage>
        <taxon>Eukaryota</taxon>
        <taxon>Cryptophyceae</taxon>
        <taxon>Pyrenomonadales</taxon>
        <taxon>Geminigeraceae</taxon>
        <taxon>Guillardia</taxon>
    </lineage>
</organism>
<dbReference type="GO" id="GO:0016491">
    <property type="term" value="F:oxidoreductase activity"/>
    <property type="evidence" value="ECO:0007669"/>
    <property type="project" value="UniProtKB-KW"/>
</dbReference>
<dbReference type="Proteomes" id="UP000011087">
    <property type="component" value="Unassembled WGS sequence"/>
</dbReference>
<evidence type="ECO:0000256" key="3">
    <source>
        <dbReference type="ARBA" id="ARBA00023002"/>
    </source>
</evidence>
<feature type="compositionally biased region" description="Basic and acidic residues" evidence="5">
    <location>
        <begin position="583"/>
        <end position="592"/>
    </location>
</feature>
<dbReference type="PROSITE" id="PS00080">
    <property type="entry name" value="MULTICOPPER_OXIDASE2"/>
    <property type="match status" value="1"/>
</dbReference>
<dbReference type="InterPro" id="IPR033138">
    <property type="entry name" value="Cu_oxidase_CS"/>
</dbReference>
<evidence type="ECO:0000256" key="6">
    <source>
        <dbReference type="SAM" id="Phobius"/>
    </source>
</evidence>
<keyword evidence="6" id="KW-0812">Transmembrane</keyword>
<reference evidence="12" key="2">
    <citation type="submission" date="2012-11" db="EMBL/GenBank/DDBJ databases">
        <authorList>
            <person name="Kuo A."/>
            <person name="Curtis B.A."/>
            <person name="Tanifuji G."/>
            <person name="Burki F."/>
            <person name="Gruber A."/>
            <person name="Irimia M."/>
            <person name="Maruyama S."/>
            <person name="Arias M.C."/>
            <person name="Ball S.G."/>
            <person name="Gile G.H."/>
            <person name="Hirakawa Y."/>
            <person name="Hopkins J.F."/>
            <person name="Rensing S.A."/>
            <person name="Schmutz J."/>
            <person name="Symeonidi A."/>
            <person name="Elias M."/>
            <person name="Eveleigh R.J."/>
            <person name="Herman E.K."/>
            <person name="Klute M.J."/>
            <person name="Nakayama T."/>
            <person name="Obornik M."/>
            <person name="Reyes-Prieto A."/>
            <person name="Armbrust E.V."/>
            <person name="Aves S.J."/>
            <person name="Beiko R.G."/>
            <person name="Coutinho P."/>
            <person name="Dacks J.B."/>
            <person name="Durnford D.G."/>
            <person name="Fast N.M."/>
            <person name="Green B.R."/>
            <person name="Grisdale C."/>
            <person name="Hempe F."/>
            <person name="Henrissat B."/>
            <person name="Hoppner M.P."/>
            <person name="Ishida K.-I."/>
            <person name="Kim E."/>
            <person name="Koreny L."/>
            <person name="Kroth P.G."/>
            <person name="Liu Y."/>
            <person name="Malik S.-B."/>
            <person name="Maier U.G."/>
            <person name="McRose D."/>
            <person name="Mock T."/>
            <person name="Neilson J.A."/>
            <person name="Onodera N.T."/>
            <person name="Poole A.M."/>
            <person name="Pritham E.J."/>
            <person name="Richards T.A."/>
            <person name="Rocap G."/>
            <person name="Roy S.W."/>
            <person name="Sarai C."/>
            <person name="Schaack S."/>
            <person name="Shirato S."/>
            <person name="Slamovits C.H."/>
            <person name="Spencer D.F."/>
            <person name="Suzuki S."/>
            <person name="Worden A.Z."/>
            <person name="Zauner S."/>
            <person name="Barry K."/>
            <person name="Bell C."/>
            <person name="Bharti A.K."/>
            <person name="Crow J.A."/>
            <person name="Grimwood J."/>
            <person name="Kramer R."/>
            <person name="Lindquist E."/>
            <person name="Lucas S."/>
            <person name="Salamov A."/>
            <person name="McFadden G.I."/>
            <person name="Lane C.E."/>
            <person name="Keeling P.J."/>
            <person name="Gray M.W."/>
            <person name="Grigoriev I.V."/>
            <person name="Archibald J.M."/>
        </authorList>
    </citation>
    <scope>NUCLEOTIDE SEQUENCE</scope>
    <source>
        <strain evidence="12">CCMP2712</strain>
    </source>
</reference>
<reference evidence="11" key="3">
    <citation type="submission" date="2016-03" db="UniProtKB">
        <authorList>
            <consortium name="EnsemblProtists"/>
        </authorList>
    </citation>
    <scope>IDENTIFICATION</scope>
</reference>
<evidence type="ECO:0000256" key="5">
    <source>
        <dbReference type="SAM" id="MobiDB-lite"/>
    </source>
</evidence>
<evidence type="ECO:0000259" key="8">
    <source>
        <dbReference type="Pfam" id="PF07731"/>
    </source>
</evidence>
<dbReference type="PANTHER" id="PTHR11709:SF394">
    <property type="entry name" value="FI03373P-RELATED"/>
    <property type="match status" value="1"/>
</dbReference>